<evidence type="ECO:0000256" key="10">
    <source>
        <dbReference type="ARBA" id="ARBA00038489"/>
    </source>
</evidence>
<comment type="function">
    <text evidence="1">Thiol-specific peroxidase that catalyzes the reduction of hydrogen peroxide and organic hydroperoxides to water and alcohols, respectively. Plays a role in cell protection against oxidative stress by detoxifying peroxides and as sensor of hydrogen peroxide-mediated signaling events.</text>
</comment>
<dbReference type="InterPro" id="IPR024706">
    <property type="entry name" value="Peroxiredoxin_AhpC-typ"/>
</dbReference>
<reference evidence="16" key="2">
    <citation type="journal article" date="2021" name="PeerJ">
        <title>Extensive microbial diversity within the chicken gut microbiome revealed by metagenomics and culture.</title>
        <authorList>
            <person name="Gilroy R."/>
            <person name="Ravi A."/>
            <person name="Getino M."/>
            <person name="Pursley I."/>
            <person name="Horton D.L."/>
            <person name="Alikhan N.F."/>
            <person name="Baker D."/>
            <person name="Gharbi K."/>
            <person name="Hall N."/>
            <person name="Watson M."/>
            <person name="Adriaenssens E.M."/>
            <person name="Foster-Nyarko E."/>
            <person name="Jarju S."/>
            <person name="Secka A."/>
            <person name="Antonio M."/>
            <person name="Oren A."/>
            <person name="Chaudhuri R.R."/>
            <person name="La Ragione R."/>
            <person name="Hildebrand F."/>
            <person name="Pallen M.J."/>
        </authorList>
    </citation>
    <scope>NUCLEOTIDE SEQUENCE</scope>
    <source>
        <strain evidence="16">17213</strain>
    </source>
</reference>
<keyword evidence="5" id="KW-0049">Antioxidant</keyword>
<accession>A0A9D9DEQ4</accession>
<comment type="caution">
    <text evidence="16">The sequence shown here is derived from an EMBL/GenBank/DDBJ whole genome shotgun (WGS) entry which is preliminary data.</text>
</comment>
<dbReference type="Pfam" id="PF00578">
    <property type="entry name" value="AhpC-TSA"/>
    <property type="match status" value="1"/>
</dbReference>
<sequence>MAFLEENTKAPDFCLKDQEGREVRLSDFRGKKVVLYFYPRDNTPGCTREACAFARLKGEFDKNNTLILGLSKDNEQSHMRFALKHELPFTLLSDPEHQVLELYGAWQEKKLYGKVSMGTVRSTYLIDEEGTIIKIFKRAKADTNAQECLDIVSGVKPAAKTKAKAKSTEAAAAPAAPAESAK</sequence>
<dbReference type="FunFam" id="3.40.30.10:FF:000007">
    <property type="entry name" value="Thioredoxin-dependent thiol peroxidase"/>
    <property type="match status" value="1"/>
</dbReference>
<evidence type="ECO:0000256" key="14">
    <source>
        <dbReference type="SAM" id="MobiDB-lite"/>
    </source>
</evidence>
<dbReference type="InterPro" id="IPR000866">
    <property type="entry name" value="AhpC/TSA"/>
</dbReference>
<dbReference type="GO" id="GO:0005737">
    <property type="term" value="C:cytoplasm"/>
    <property type="evidence" value="ECO:0007669"/>
    <property type="project" value="TreeGrafter"/>
</dbReference>
<dbReference type="PANTHER" id="PTHR42801">
    <property type="entry name" value="THIOREDOXIN-DEPENDENT PEROXIDE REDUCTASE"/>
    <property type="match status" value="1"/>
</dbReference>
<gene>
    <name evidence="16" type="primary">bcp</name>
    <name evidence="16" type="ORF">IAB19_10210</name>
</gene>
<dbReference type="PANTHER" id="PTHR42801:SF4">
    <property type="entry name" value="AHPC_TSA FAMILY PROTEIN"/>
    <property type="match status" value="1"/>
</dbReference>
<organism evidence="16 17">
    <name type="scientific">Candidatus Avisuccinivibrio stercorigallinarum</name>
    <dbReference type="NCBI Taxonomy" id="2840704"/>
    <lineage>
        <taxon>Bacteria</taxon>
        <taxon>Pseudomonadati</taxon>
        <taxon>Pseudomonadota</taxon>
        <taxon>Gammaproteobacteria</taxon>
        <taxon>Aeromonadales</taxon>
        <taxon>Succinivibrionaceae</taxon>
        <taxon>Succinivibrionaceae incertae sedis</taxon>
        <taxon>Candidatus Avisuccinivibrio</taxon>
    </lineage>
</organism>
<evidence type="ECO:0000256" key="5">
    <source>
        <dbReference type="ARBA" id="ARBA00022862"/>
    </source>
</evidence>
<feature type="domain" description="Thioredoxin" evidence="15">
    <location>
        <begin position="4"/>
        <end position="157"/>
    </location>
</feature>
<evidence type="ECO:0000256" key="9">
    <source>
        <dbReference type="ARBA" id="ARBA00032824"/>
    </source>
</evidence>
<feature type="compositionally biased region" description="Low complexity" evidence="14">
    <location>
        <begin position="168"/>
        <end position="182"/>
    </location>
</feature>
<evidence type="ECO:0000313" key="17">
    <source>
        <dbReference type="Proteomes" id="UP000823631"/>
    </source>
</evidence>
<dbReference type="InterPro" id="IPR036249">
    <property type="entry name" value="Thioredoxin-like_sf"/>
</dbReference>
<dbReference type="PIRSF" id="PIRSF000239">
    <property type="entry name" value="AHPC"/>
    <property type="match status" value="1"/>
</dbReference>
<evidence type="ECO:0000256" key="13">
    <source>
        <dbReference type="PIRSR" id="PIRSR000239-1"/>
    </source>
</evidence>
<evidence type="ECO:0000256" key="4">
    <source>
        <dbReference type="ARBA" id="ARBA00022559"/>
    </source>
</evidence>
<feature type="region of interest" description="Disordered" evidence="14">
    <location>
        <begin position="163"/>
        <end position="182"/>
    </location>
</feature>
<evidence type="ECO:0000256" key="8">
    <source>
        <dbReference type="ARBA" id="ARBA00023284"/>
    </source>
</evidence>
<dbReference type="InterPro" id="IPR050924">
    <property type="entry name" value="Peroxiredoxin_BCP/PrxQ"/>
</dbReference>
<dbReference type="AlphaFoldDB" id="A0A9D9DEQ4"/>
<reference evidence="16" key="1">
    <citation type="submission" date="2020-10" db="EMBL/GenBank/DDBJ databases">
        <authorList>
            <person name="Gilroy R."/>
        </authorList>
    </citation>
    <scope>NUCLEOTIDE SEQUENCE</scope>
    <source>
        <strain evidence="16">17213</strain>
    </source>
</reference>
<comment type="subunit">
    <text evidence="2">Monomer.</text>
</comment>
<dbReference type="GO" id="GO:0034599">
    <property type="term" value="P:cellular response to oxidative stress"/>
    <property type="evidence" value="ECO:0007669"/>
    <property type="project" value="TreeGrafter"/>
</dbReference>
<evidence type="ECO:0000256" key="6">
    <source>
        <dbReference type="ARBA" id="ARBA00023002"/>
    </source>
</evidence>
<evidence type="ECO:0000256" key="7">
    <source>
        <dbReference type="ARBA" id="ARBA00023157"/>
    </source>
</evidence>
<evidence type="ECO:0000256" key="2">
    <source>
        <dbReference type="ARBA" id="ARBA00011245"/>
    </source>
</evidence>
<dbReference type="InterPro" id="IPR013766">
    <property type="entry name" value="Thioredoxin_domain"/>
</dbReference>
<evidence type="ECO:0000313" key="16">
    <source>
        <dbReference type="EMBL" id="MBO8416742.1"/>
    </source>
</evidence>
<dbReference type="NCBIfam" id="NF006960">
    <property type="entry name" value="PRK09437.1"/>
    <property type="match status" value="1"/>
</dbReference>
<dbReference type="EC" id="1.11.1.24" evidence="3"/>
<evidence type="ECO:0000256" key="11">
    <source>
        <dbReference type="ARBA" id="ARBA00042639"/>
    </source>
</evidence>
<name>A0A9D9DEQ4_9GAMM</name>
<dbReference type="SUPFAM" id="SSF52833">
    <property type="entry name" value="Thioredoxin-like"/>
    <property type="match status" value="1"/>
</dbReference>
<comment type="similarity">
    <text evidence="10">Belongs to the peroxiredoxin family. BCP/PrxQ subfamily.</text>
</comment>
<keyword evidence="8" id="KW-0676">Redox-active center</keyword>
<dbReference type="GO" id="GO:0045454">
    <property type="term" value="P:cell redox homeostasis"/>
    <property type="evidence" value="ECO:0007669"/>
    <property type="project" value="TreeGrafter"/>
</dbReference>
<protein>
    <recommendedName>
        <fullName evidence="3">thioredoxin-dependent peroxiredoxin</fullName>
        <ecNumber evidence="3">1.11.1.24</ecNumber>
    </recommendedName>
    <alternativeName>
        <fullName evidence="9">Thioredoxin peroxidase</fullName>
    </alternativeName>
    <alternativeName>
        <fullName evidence="11">Thioredoxin-dependent peroxiredoxin Bcp</fullName>
    </alternativeName>
</protein>
<comment type="catalytic activity">
    <reaction evidence="12">
        <text>a hydroperoxide + [thioredoxin]-dithiol = an alcohol + [thioredoxin]-disulfide + H2O</text>
        <dbReference type="Rhea" id="RHEA:62620"/>
        <dbReference type="Rhea" id="RHEA-COMP:10698"/>
        <dbReference type="Rhea" id="RHEA-COMP:10700"/>
        <dbReference type="ChEBI" id="CHEBI:15377"/>
        <dbReference type="ChEBI" id="CHEBI:29950"/>
        <dbReference type="ChEBI" id="CHEBI:30879"/>
        <dbReference type="ChEBI" id="CHEBI:35924"/>
        <dbReference type="ChEBI" id="CHEBI:50058"/>
        <dbReference type="EC" id="1.11.1.24"/>
    </reaction>
</comment>
<evidence type="ECO:0000256" key="12">
    <source>
        <dbReference type="ARBA" id="ARBA00049091"/>
    </source>
</evidence>
<feature type="active site" description="Cysteine sulfenic acid (-SOH) intermediate; for peroxidase activity" evidence="13">
    <location>
        <position position="46"/>
    </location>
</feature>
<keyword evidence="7" id="KW-1015">Disulfide bond</keyword>
<dbReference type="EMBL" id="JADINH010000200">
    <property type="protein sequence ID" value="MBO8416742.1"/>
    <property type="molecule type" value="Genomic_DNA"/>
</dbReference>
<evidence type="ECO:0000256" key="3">
    <source>
        <dbReference type="ARBA" id="ARBA00013017"/>
    </source>
</evidence>
<proteinExistence type="inferred from homology"/>
<dbReference type="PROSITE" id="PS51352">
    <property type="entry name" value="THIOREDOXIN_2"/>
    <property type="match status" value="1"/>
</dbReference>
<dbReference type="CDD" id="cd03017">
    <property type="entry name" value="PRX_BCP"/>
    <property type="match status" value="1"/>
</dbReference>
<keyword evidence="4 16" id="KW-0575">Peroxidase</keyword>
<dbReference type="Gene3D" id="3.40.30.10">
    <property type="entry name" value="Glutaredoxin"/>
    <property type="match status" value="1"/>
</dbReference>
<evidence type="ECO:0000256" key="1">
    <source>
        <dbReference type="ARBA" id="ARBA00003330"/>
    </source>
</evidence>
<evidence type="ECO:0000259" key="15">
    <source>
        <dbReference type="PROSITE" id="PS51352"/>
    </source>
</evidence>
<dbReference type="GO" id="GO:0008379">
    <property type="term" value="F:thioredoxin peroxidase activity"/>
    <property type="evidence" value="ECO:0007669"/>
    <property type="project" value="TreeGrafter"/>
</dbReference>
<keyword evidence="6" id="KW-0560">Oxidoreductase</keyword>
<dbReference type="Proteomes" id="UP000823631">
    <property type="component" value="Unassembled WGS sequence"/>
</dbReference>